<dbReference type="Pfam" id="PF14323">
    <property type="entry name" value="GxGYxYP_C"/>
    <property type="match status" value="1"/>
</dbReference>
<gene>
    <name evidence="2" type="ORF">QJ522_08050</name>
</gene>
<dbReference type="Proteomes" id="UP001431776">
    <property type="component" value="Unassembled WGS sequence"/>
</dbReference>
<sequence length="633" mass="71713">MRLFHWIVLWLVLFVQASGAEPGPIRLYDLTYTLDIDAARPDRVQMAWDHCHAVAALQGLVNRHEPSLYIRFAHSRYRNRNIDDFWLEKLSEPGGWLHGRPIQHIETLTDLIAQFRSHIRGLVVYDPNVAATSNVASTVAGVEDLLPVRYDRREGSLYRLLVEGKPALPVRRWLIGPDGTALFTGAGRIPGTDLPSTGSAKCDAYLWMKHNYLDAGRCDGAYGAYYLDQYWMKKPRNAVLNHHCLTNHDFFVARKAFFFDLGIWADETPVDDPDQEPGTDLETLKALLLSAYHHGGKENMIHIGGFVPWAHKYTTHGDAGGRHDPVPTEWEYGRIISAYNGFMDADAISYGAMANASFFMHFPKRLEYPQEWVTRRELAERGYLDADGQVKFDGREFVIFYVGDYDCAAWLYQRTMDIWDDPARGQVPMMWCISPVLDRRAPMAMDYMRRTATPNDYFASADNGAGYCEPGMLQEPRGVSGLPCGLDAWGRHCKTFYDRWGLSVTGFIIYAHGPELNGAGLDCYASFSPNGIVPSGGPASLLHKGMPVLRFDHDVNEGDPADAARHVVQRIAQRRAEGHAPFHWFRNILKTPTWYVRTHDAIQQINPKIELLDAPTFFELYRIHLENHGPSSP</sequence>
<protein>
    <submittedName>
        <fullName evidence="2">GxGYxYP family putative glycoside hydrolase</fullName>
    </submittedName>
</protein>
<dbReference type="InterPro" id="IPR025832">
    <property type="entry name" value="GxGYxYP_C"/>
</dbReference>
<dbReference type="GO" id="GO:0016787">
    <property type="term" value="F:hydrolase activity"/>
    <property type="evidence" value="ECO:0007669"/>
    <property type="project" value="UniProtKB-KW"/>
</dbReference>
<comment type="caution">
    <text evidence="2">The sequence shown here is derived from an EMBL/GenBank/DDBJ whole genome shotgun (WGS) entry which is preliminary data.</text>
</comment>
<dbReference type="PANTHER" id="PTHR37321:SF1">
    <property type="entry name" value="EXPORTED PROTEIN"/>
    <property type="match status" value="1"/>
</dbReference>
<dbReference type="PANTHER" id="PTHR37321">
    <property type="entry name" value="EXPORTED PROTEIN-RELATED"/>
    <property type="match status" value="1"/>
</dbReference>
<organism evidence="2 3">
    <name type="scientific">Anaerobaca lacustris</name>
    <dbReference type="NCBI Taxonomy" id="3044600"/>
    <lineage>
        <taxon>Bacteria</taxon>
        <taxon>Pseudomonadati</taxon>
        <taxon>Planctomycetota</taxon>
        <taxon>Phycisphaerae</taxon>
        <taxon>Sedimentisphaerales</taxon>
        <taxon>Anaerobacaceae</taxon>
        <taxon>Anaerobaca</taxon>
    </lineage>
</organism>
<reference evidence="2" key="1">
    <citation type="submission" date="2023-05" db="EMBL/GenBank/DDBJ databases">
        <title>Anaerotaeda fermentans gen. nov., sp. nov., a novel anaerobic planctomycete of the new family within the order Sedimentisphaerales isolated from Taman Peninsula, Russia.</title>
        <authorList>
            <person name="Khomyakova M.A."/>
            <person name="Merkel A.Y."/>
            <person name="Slobodkin A.I."/>
        </authorList>
    </citation>
    <scope>NUCLEOTIDE SEQUENCE</scope>
    <source>
        <strain evidence="2">M17dextr</strain>
    </source>
</reference>
<dbReference type="AlphaFoldDB" id="A0AAW6TX51"/>
<dbReference type="RefSeq" id="WP_349244401.1">
    <property type="nucleotide sequence ID" value="NZ_JASCXX010000008.1"/>
</dbReference>
<evidence type="ECO:0000313" key="3">
    <source>
        <dbReference type="Proteomes" id="UP001431776"/>
    </source>
</evidence>
<proteinExistence type="predicted"/>
<keyword evidence="2" id="KW-0378">Hydrolase</keyword>
<feature type="domain" description="GxGYxYP putative glycoside hydrolase C-terminal" evidence="1">
    <location>
        <begin position="397"/>
        <end position="621"/>
    </location>
</feature>
<dbReference type="InterPro" id="IPR038410">
    <property type="entry name" value="GxGYxYP_C_sf"/>
</dbReference>
<accession>A0AAW6TX51</accession>
<dbReference type="EMBL" id="JASCXX010000008">
    <property type="protein sequence ID" value="MDI6448992.1"/>
    <property type="molecule type" value="Genomic_DNA"/>
</dbReference>
<evidence type="ECO:0000313" key="2">
    <source>
        <dbReference type="EMBL" id="MDI6448992.1"/>
    </source>
</evidence>
<name>A0AAW6TX51_9BACT</name>
<evidence type="ECO:0000259" key="1">
    <source>
        <dbReference type="Pfam" id="PF14323"/>
    </source>
</evidence>
<dbReference type="Gene3D" id="3.20.20.490">
    <property type="entry name" value="GxGYxYP glycoside hydrolase, C-terminal domain"/>
    <property type="match status" value="1"/>
</dbReference>
<keyword evidence="3" id="KW-1185">Reference proteome</keyword>